<dbReference type="Proteomes" id="UP000095472">
    <property type="component" value="Chromosome"/>
</dbReference>
<keyword evidence="2" id="KW-1185">Reference proteome</keyword>
<evidence type="ECO:0000313" key="2">
    <source>
        <dbReference type="Proteomes" id="UP000095472"/>
    </source>
</evidence>
<reference evidence="1 2" key="1">
    <citation type="journal article" date="2016" name="Genome Announc.">
        <title>Draft Genome Sequence of the Thermotolerant Cyanobacterium Desertifilum sp. IPPAS B-1220.</title>
        <authorList>
            <person name="Mironov K.S."/>
            <person name="Sinetova M.A."/>
            <person name="Bolatkhan K."/>
            <person name="Zayadan B.K."/>
            <person name="Ustinova V.V."/>
            <person name="Kupriyanova E.V."/>
            <person name="Skrypnik A.N."/>
            <person name="Gogoleva N.E."/>
            <person name="Gogolev Y.V."/>
            <person name="Los D.A."/>
        </authorList>
    </citation>
    <scope>NUCLEOTIDE SEQUENCE [LARGE SCALE GENOMIC DNA]</scope>
    <source>
        <strain evidence="1 2">IPPAS B-1220</strain>
    </source>
</reference>
<proteinExistence type="predicted"/>
<protein>
    <submittedName>
        <fullName evidence="1">Uncharacterized protein</fullName>
    </submittedName>
</protein>
<dbReference type="EMBL" id="CP182909">
    <property type="protein sequence ID" value="XPM65682.1"/>
    <property type="molecule type" value="Genomic_DNA"/>
</dbReference>
<gene>
    <name evidence="1" type="ORF">BH720_008775</name>
</gene>
<organism evidence="1 2">
    <name type="scientific">Desertifilum tharense IPPAS B-1220</name>
    <dbReference type="NCBI Taxonomy" id="1781255"/>
    <lineage>
        <taxon>Bacteria</taxon>
        <taxon>Bacillati</taxon>
        <taxon>Cyanobacteriota</taxon>
        <taxon>Cyanophyceae</taxon>
        <taxon>Desertifilales</taxon>
        <taxon>Desertifilaceae</taxon>
        <taxon>Desertifilum</taxon>
    </lineage>
</organism>
<name>A0ACD5GXS4_9CYAN</name>
<evidence type="ECO:0000313" key="1">
    <source>
        <dbReference type="EMBL" id="XPM65682.1"/>
    </source>
</evidence>
<sequence>MGIDFAAIAALEEWKGFYFRSKTSVKIAEALESANVLFYPNCKIRLCSPNGRETQEYDFLVCQQGKWGILQVCEEQWHIPHPG</sequence>
<accession>A0ACD5GXS4</accession>